<dbReference type="GO" id="GO:0006351">
    <property type="term" value="P:DNA-templated transcription"/>
    <property type="evidence" value="ECO:0007669"/>
    <property type="project" value="InterPro"/>
</dbReference>
<feature type="compositionally biased region" description="Basic and acidic residues" evidence="4">
    <location>
        <begin position="202"/>
        <end position="221"/>
    </location>
</feature>
<organism evidence="7">
    <name type="scientific">Ananas comosus</name>
    <name type="common">Pineapple</name>
    <name type="synonym">Ananas ananas</name>
    <dbReference type="NCBI Taxonomy" id="4615"/>
    <lineage>
        <taxon>Eukaryota</taxon>
        <taxon>Viridiplantae</taxon>
        <taxon>Streptophyta</taxon>
        <taxon>Embryophyta</taxon>
        <taxon>Tracheophyta</taxon>
        <taxon>Spermatophyta</taxon>
        <taxon>Magnoliopsida</taxon>
        <taxon>Liliopsida</taxon>
        <taxon>Poales</taxon>
        <taxon>Bromeliaceae</taxon>
        <taxon>Bromelioideae</taxon>
        <taxon>Ananas</taxon>
    </lineage>
</organism>
<evidence type="ECO:0000259" key="5">
    <source>
        <dbReference type="PROSITE" id="PS50888"/>
    </source>
</evidence>
<comment type="similarity">
    <text evidence="1">Belongs to the bHLH protein family.</text>
</comment>
<feature type="compositionally biased region" description="Basic and acidic residues" evidence="4">
    <location>
        <begin position="242"/>
        <end position="251"/>
    </location>
</feature>
<feature type="domain" description="BHLH" evidence="5">
    <location>
        <begin position="236"/>
        <end position="286"/>
    </location>
</feature>
<feature type="region of interest" description="Disordered" evidence="4">
    <location>
        <begin position="176"/>
        <end position="251"/>
    </location>
</feature>
<dbReference type="GO" id="GO:0046983">
    <property type="term" value="F:protein dimerization activity"/>
    <property type="evidence" value="ECO:0007669"/>
    <property type="project" value="InterPro"/>
</dbReference>
<name>A0A6P5F1U9_ANACO</name>
<dbReference type="InterPro" id="IPR044295">
    <property type="entry name" value="BIM1/2/3"/>
</dbReference>
<dbReference type="RefSeq" id="XP_020090086.1">
    <property type="nucleotide sequence ID" value="XM_020234497.1"/>
</dbReference>
<evidence type="ECO:0000256" key="3">
    <source>
        <dbReference type="ARBA" id="ARBA00023163"/>
    </source>
</evidence>
<dbReference type="Pfam" id="PF00010">
    <property type="entry name" value="HLH"/>
    <property type="match status" value="1"/>
</dbReference>
<keyword evidence="6" id="KW-1185">Reference proteome</keyword>
<protein>
    <submittedName>
        <fullName evidence="7 8">Transcription factor BIM2-like isoform X1</fullName>
    </submittedName>
</protein>
<feature type="region of interest" description="Disordered" evidence="4">
    <location>
        <begin position="48"/>
        <end position="94"/>
    </location>
</feature>
<keyword evidence="2" id="KW-0805">Transcription regulation</keyword>
<feature type="region of interest" description="Disordered" evidence="4">
    <location>
        <begin position="481"/>
        <end position="515"/>
    </location>
</feature>
<dbReference type="PANTHER" id="PTHR46412:SF6">
    <property type="entry name" value="TRANSCRIPTION FACTOR BIM2"/>
    <property type="match status" value="1"/>
</dbReference>
<dbReference type="Proteomes" id="UP000515123">
    <property type="component" value="Linkage group 6"/>
</dbReference>
<reference evidence="6" key="1">
    <citation type="journal article" date="2015" name="Nat. Genet.">
        <title>The pineapple genome and the evolution of CAM photosynthesis.</title>
        <authorList>
            <person name="Ming R."/>
            <person name="VanBuren R."/>
            <person name="Wai C.M."/>
            <person name="Tang H."/>
            <person name="Schatz M.C."/>
            <person name="Bowers J.E."/>
            <person name="Lyons E."/>
            <person name="Wang M.L."/>
            <person name="Chen J."/>
            <person name="Biggers E."/>
            <person name="Zhang J."/>
            <person name="Huang L."/>
            <person name="Zhang L."/>
            <person name="Miao W."/>
            <person name="Zhang J."/>
            <person name="Ye Z."/>
            <person name="Miao C."/>
            <person name="Lin Z."/>
            <person name="Wang H."/>
            <person name="Zhou H."/>
            <person name="Yim W.C."/>
            <person name="Priest H.D."/>
            <person name="Zheng C."/>
            <person name="Woodhouse M."/>
            <person name="Edger P.P."/>
            <person name="Guyot R."/>
            <person name="Guo H.B."/>
            <person name="Guo H."/>
            <person name="Zheng G."/>
            <person name="Singh R."/>
            <person name="Sharma A."/>
            <person name="Min X."/>
            <person name="Zheng Y."/>
            <person name="Lee H."/>
            <person name="Gurtowski J."/>
            <person name="Sedlazeck F.J."/>
            <person name="Harkess A."/>
            <person name="McKain M.R."/>
            <person name="Liao Z."/>
            <person name="Fang J."/>
            <person name="Liu J."/>
            <person name="Zhang X."/>
            <person name="Zhang Q."/>
            <person name="Hu W."/>
            <person name="Qin Y."/>
            <person name="Wang K."/>
            <person name="Chen L.Y."/>
            <person name="Shirley N."/>
            <person name="Lin Y.R."/>
            <person name="Liu L.Y."/>
            <person name="Hernandez A.G."/>
            <person name="Wright C.L."/>
            <person name="Bulone V."/>
            <person name="Tuskan G.A."/>
            <person name="Heath K."/>
            <person name="Zee F."/>
            <person name="Moore P.H."/>
            <person name="Sunkar R."/>
            <person name="Leebens-Mack J.H."/>
            <person name="Mockler T."/>
            <person name="Bennetzen J.L."/>
            <person name="Freeling M."/>
            <person name="Sankoff D."/>
            <person name="Paterson A.H."/>
            <person name="Zhu X."/>
            <person name="Yang X."/>
            <person name="Smith J.A."/>
            <person name="Cushman J.C."/>
            <person name="Paull R.E."/>
            <person name="Yu Q."/>
        </authorList>
    </citation>
    <scope>NUCLEOTIDE SEQUENCE [LARGE SCALE GENOMIC DNA]</scope>
    <source>
        <strain evidence="6">cv. F153</strain>
    </source>
</reference>
<evidence type="ECO:0000313" key="7">
    <source>
        <dbReference type="RefSeq" id="XP_020090086.1"/>
    </source>
</evidence>
<dbReference type="InterPro" id="IPR011598">
    <property type="entry name" value="bHLH_dom"/>
</dbReference>
<evidence type="ECO:0000256" key="2">
    <source>
        <dbReference type="ARBA" id="ARBA00023015"/>
    </source>
</evidence>
<accession>A0A6P5F1U9</accession>
<dbReference type="SMART" id="SM00353">
    <property type="entry name" value="HLH"/>
    <property type="match status" value="1"/>
</dbReference>
<proteinExistence type="inferred from homology"/>
<reference evidence="7 8" key="2">
    <citation type="submission" date="2025-04" db="UniProtKB">
        <authorList>
            <consortium name="RefSeq"/>
        </authorList>
    </citation>
    <scope>IDENTIFICATION</scope>
    <source>
        <tissue evidence="7 8">Leaf</tissue>
    </source>
</reference>
<dbReference type="RefSeq" id="XP_020090087.1">
    <property type="nucleotide sequence ID" value="XM_020234498.1"/>
</dbReference>
<dbReference type="PROSITE" id="PS50888">
    <property type="entry name" value="BHLH"/>
    <property type="match status" value="1"/>
</dbReference>
<dbReference type="InterPro" id="IPR036638">
    <property type="entry name" value="HLH_DNA-bd_sf"/>
</dbReference>
<evidence type="ECO:0000256" key="1">
    <source>
        <dbReference type="ARBA" id="ARBA00005510"/>
    </source>
</evidence>
<dbReference type="PANTHER" id="PTHR46412">
    <property type="entry name" value="BES1-INTERACTING MYC-LIKE PROTEIN"/>
    <property type="match status" value="1"/>
</dbReference>
<dbReference type="GeneID" id="109711457"/>
<dbReference type="SUPFAM" id="SSF47459">
    <property type="entry name" value="HLH, helix-loop-helix DNA-binding domain"/>
    <property type="match status" value="1"/>
</dbReference>
<gene>
    <name evidence="7 8" type="primary">LOC109711457</name>
</gene>
<dbReference type="GO" id="GO:0003700">
    <property type="term" value="F:DNA-binding transcription factor activity"/>
    <property type="evidence" value="ECO:0007669"/>
    <property type="project" value="InterPro"/>
</dbReference>
<evidence type="ECO:0000313" key="8">
    <source>
        <dbReference type="RefSeq" id="XP_020090087.1"/>
    </source>
</evidence>
<dbReference type="Gene3D" id="4.10.280.10">
    <property type="entry name" value="Helix-loop-helix DNA-binding domain"/>
    <property type="match status" value="1"/>
</dbReference>
<dbReference type="OrthoDB" id="690068at2759"/>
<keyword evidence="3" id="KW-0804">Transcription</keyword>
<dbReference type="AlphaFoldDB" id="A0A6P5F1U9"/>
<sequence>MELRGKKTTHDFLSLHTVDPSFKRHDTSPSSSQGFFIKTRDFLQPLDDREEESAGRDPAVGPTEEERTLPGGIGAFSISHVSGPGSRAPLKPDRGTCGAVRGFGVKSKPEPDIDSGVYTTQNVGVLGAPFSTWAHSTARDSGPSSRGPWPSPFAAARANGFVGSLSFASRDNAATEGKRSMEAASRSSRGAFDDDDDDDGDEFGRREASSSRKELSIKVDGKGSGSGSGTDQRPNTPRSKHSATEQRRRSKINDRFQILRELIPQGDQKRDKASFLLEVIEYIRFLQEKVQKYEATNPEWNQESSNLLPWVNVYFRSFWKSAQSNNHGLSDPLQAIKNGSSPSGYMFSGKYTDNGTQVAPAVLTGVAQNRTETEMMTAGFSSKAMETPQNFINESMSGAQAPWLRPHGAADSAVNGEMLSEQEELAIDQATVNFSNAYSQGVLTTLTQTLQNSGIDLSQANLSVQINLARRSKRTNANVTACTTKDQEDPACSNQETGCREDVTQAPKRHKTDYS</sequence>
<evidence type="ECO:0000256" key="4">
    <source>
        <dbReference type="SAM" id="MobiDB-lite"/>
    </source>
</evidence>
<evidence type="ECO:0000313" key="6">
    <source>
        <dbReference type="Proteomes" id="UP000515123"/>
    </source>
</evidence>
<dbReference type="CDD" id="cd11453">
    <property type="entry name" value="bHLH_AtBIM_like"/>
    <property type="match status" value="1"/>
</dbReference>